<dbReference type="InterPro" id="IPR002347">
    <property type="entry name" value="SDR_fam"/>
</dbReference>
<proteinExistence type="inferred from homology"/>
<dbReference type="Proteomes" id="UP000037594">
    <property type="component" value="Unassembled WGS sequence"/>
</dbReference>
<dbReference type="PATRIC" id="fig|451644.5.peg.5823"/>
<evidence type="ECO:0000313" key="4">
    <source>
        <dbReference type="Proteomes" id="UP000037594"/>
    </source>
</evidence>
<dbReference type="CDD" id="cd05233">
    <property type="entry name" value="SDR_c"/>
    <property type="match status" value="1"/>
</dbReference>
<reference evidence="3 4" key="1">
    <citation type="submission" date="2015-06" db="EMBL/GenBank/DDBJ databases">
        <title>Genome sequence of Mycobacterium conceptionense strain MLE.</title>
        <authorList>
            <person name="Greninger A.L."/>
            <person name="Cunningham G."/>
            <person name="Chiu C.Y."/>
            <person name="Miller S."/>
        </authorList>
    </citation>
    <scope>NUCLEOTIDE SEQUENCE [LARGE SCALE GENOMIC DNA]</scope>
    <source>
        <strain evidence="3 4">MLE</strain>
    </source>
</reference>
<evidence type="ECO:0000313" key="3">
    <source>
        <dbReference type="EMBL" id="KMV14853.1"/>
    </source>
</evidence>
<dbReference type="RefSeq" id="WP_048896393.1">
    <property type="nucleotide sequence ID" value="NZ_LFOD01000039.1"/>
</dbReference>
<dbReference type="InterPro" id="IPR051122">
    <property type="entry name" value="SDR_DHRS6-like"/>
</dbReference>
<dbReference type="EMBL" id="LFOD01000039">
    <property type="protein sequence ID" value="KMV14853.1"/>
    <property type="molecule type" value="Genomic_DNA"/>
</dbReference>
<dbReference type="PRINTS" id="PR00080">
    <property type="entry name" value="SDRFAMILY"/>
</dbReference>
<evidence type="ECO:0000256" key="1">
    <source>
        <dbReference type="ARBA" id="ARBA00006484"/>
    </source>
</evidence>
<dbReference type="PANTHER" id="PTHR43477">
    <property type="entry name" value="DIHYDROANTICAPSIN 7-DEHYDROGENASE"/>
    <property type="match status" value="1"/>
</dbReference>
<dbReference type="OrthoDB" id="8959163at2"/>
<name>A0A0J8TZP5_9MYCO</name>
<dbReference type="Gene3D" id="3.40.50.720">
    <property type="entry name" value="NAD(P)-binding Rossmann-like Domain"/>
    <property type="match status" value="1"/>
</dbReference>
<dbReference type="InterPro" id="IPR020904">
    <property type="entry name" value="Sc_DH/Rdtase_CS"/>
</dbReference>
<dbReference type="Pfam" id="PF13561">
    <property type="entry name" value="adh_short_C2"/>
    <property type="match status" value="1"/>
</dbReference>
<dbReference type="AlphaFoldDB" id="A0A0J8TZP5"/>
<dbReference type="PANTHER" id="PTHR43477:SF1">
    <property type="entry name" value="DIHYDROANTICAPSIN 7-DEHYDROGENASE"/>
    <property type="match status" value="1"/>
</dbReference>
<dbReference type="FunFam" id="3.40.50.720:FF:000084">
    <property type="entry name" value="Short-chain dehydrogenase reductase"/>
    <property type="match status" value="1"/>
</dbReference>
<protein>
    <recommendedName>
        <fullName evidence="5">SDR family oxidoreductase</fullName>
    </recommendedName>
</protein>
<dbReference type="PRINTS" id="PR00081">
    <property type="entry name" value="GDHRDH"/>
</dbReference>
<keyword evidence="2" id="KW-0560">Oxidoreductase</keyword>
<organism evidence="3 4">
    <name type="scientific">Mycolicibacterium conceptionense</name>
    <dbReference type="NCBI Taxonomy" id="451644"/>
    <lineage>
        <taxon>Bacteria</taxon>
        <taxon>Bacillati</taxon>
        <taxon>Actinomycetota</taxon>
        <taxon>Actinomycetes</taxon>
        <taxon>Mycobacteriales</taxon>
        <taxon>Mycobacteriaceae</taxon>
        <taxon>Mycolicibacterium</taxon>
    </lineage>
</organism>
<comment type="caution">
    <text evidence="3">The sequence shown here is derived from an EMBL/GenBank/DDBJ whole genome shotgun (WGS) entry which is preliminary data.</text>
</comment>
<gene>
    <name evidence="3" type="ORF">ACT17_28410</name>
</gene>
<dbReference type="SUPFAM" id="SSF51735">
    <property type="entry name" value="NAD(P)-binding Rossmann-fold domains"/>
    <property type="match status" value="1"/>
</dbReference>
<dbReference type="GO" id="GO:0016491">
    <property type="term" value="F:oxidoreductase activity"/>
    <property type="evidence" value="ECO:0007669"/>
    <property type="project" value="UniProtKB-KW"/>
</dbReference>
<evidence type="ECO:0000256" key="2">
    <source>
        <dbReference type="ARBA" id="ARBA00023002"/>
    </source>
</evidence>
<sequence length="258" mass="27086">MAGLDGRVAIVTGGSSGIGLATVRKLAALGAHVVSGDLAPIPERIDRVTDVVTDLSTADGCAALVDRARDEHGRLDAIVNNVGIAPTRDGFEEITDDDWLLLWNVNVMSAVRVTRASIPLLRAAGGGSIVTICSSTARVPDPYWVDYAATKAGLLAITRGLAEEVGVDGIRVNAVSPGSIRTPLWDQPGGFSEQLAIRHNTDVETAIGRYVRDERRITLGRPGRAEDVANAVAFLISDEGSYITGSDLPVNGGSVKHI</sequence>
<evidence type="ECO:0008006" key="5">
    <source>
        <dbReference type="Google" id="ProtNLM"/>
    </source>
</evidence>
<dbReference type="InterPro" id="IPR036291">
    <property type="entry name" value="NAD(P)-bd_dom_sf"/>
</dbReference>
<dbReference type="PROSITE" id="PS00061">
    <property type="entry name" value="ADH_SHORT"/>
    <property type="match status" value="1"/>
</dbReference>
<accession>A0A0J8TZP5</accession>
<comment type="similarity">
    <text evidence="1">Belongs to the short-chain dehydrogenases/reductases (SDR) family.</text>
</comment>